<proteinExistence type="predicted"/>
<evidence type="ECO:0000313" key="2">
    <source>
        <dbReference type="Proteomes" id="UP000277204"/>
    </source>
</evidence>
<reference evidence="1 2" key="1">
    <citation type="submission" date="2018-11" db="EMBL/GenBank/DDBJ databases">
        <authorList>
            <consortium name="Pathogen Informatics"/>
        </authorList>
    </citation>
    <scope>NUCLEOTIDE SEQUENCE [LARGE SCALE GENOMIC DNA]</scope>
    <source>
        <strain evidence="1 2">Zambia</strain>
    </source>
</reference>
<accession>A0A183NAJ2</accession>
<organism evidence="1 2">
    <name type="scientific">Schistosoma margrebowiei</name>
    <dbReference type="NCBI Taxonomy" id="48269"/>
    <lineage>
        <taxon>Eukaryota</taxon>
        <taxon>Metazoa</taxon>
        <taxon>Spiralia</taxon>
        <taxon>Lophotrochozoa</taxon>
        <taxon>Platyhelminthes</taxon>
        <taxon>Trematoda</taxon>
        <taxon>Digenea</taxon>
        <taxon>Strigeidida</taxon>
        <taxon>Schistosomatoidea</taxon>
        <taxon>Schistosomatidae</taxon>
        <taxon>Schistosoma</taxon>
    </lineage>
</organism>
<keyword evidence="2" id="KW-1185">Reference proteome</keyword>
<dbReference type="AlphaFoldDB" id="A0A183NAJ2"/>
<sequence>MHVSFSCHIKIIINSYHTYILVFLIFIFQRLAIVNIQNRQRSNSPRRFTHLGGFVNRAAADRGSIERSRLYAAVQNIQPDSEKRLQAIRVIYISLI</sequence>
<dbReference type="Proteomes" id="UP000277204">
    <property type="component" value="Unassembled WGS sequence"/>
</dbReference>
<evidence type="ECO:0000313" key="1">
    <source>
        <dbReference type="EMBL" id="VDP54740.1"/>
    </source>
</evidence>
<name>A0A183NAJ2_9TREM</name>
<gene>
    <name evidence="1" type="ORF">SMRZ_LOCUS25317</name>
</gene>
<protein>
    <submittedName>
        <fullName evidence="1">Uncharacterized protein</fullName>
    </submittedName>
</protein>
<dbReference type="EMBL" id="UZAI01021191">
    <property type="protein sequence ID" value="VDP54740.1"/>
    <property type="molecule type" value="Genomic_DNA"/>
</dbReference>